<dbReference type="GeneID" id="54469776"/>
<reference evidence="3" key="2">
    <citation type="submission" date="2020-04" db="EMBL/GenBank/DDBJ databases">
        <authorList>
            <consortium name="NCBI Genome Project"/>
        </authorList>
    </citation>
    <scope>NUCLEOTIDE SEQUENCE</scope>
    <source>
        <strain evidence="3">CBS 304.34</strain>
    </source>
</reference>
<name>A0A6A6YFC3_9PEZI</name>
<evidence type="ECO:0000313" key="2">
    <source>
        <dbReference type="Proteomes" id="UP000504636"/>
    </source>
</evidence>
<evidence type="ECO:0000313" key="3">
    <source>
        <dbReference type="RefSeq" id="XP_033574197.1"/>
    </source>
</evidence>
<keyword evidence="2" id="KW-1185">Reference proteome</keyword>
<reference evidence="1 3" key="1">
    <citation type="journal article" date="2020" name="Stud. Mycol.">
        <title>101 Dothideomycetes genomes: a test case for predicting lifestyles and emergence of pathogens.</title>
        <authorList>
            <person name="Haridas S."/>
            <person name="Albert R."/>
            <person name="Binder M."/>
            <person name="Bloem J."/>
            <person name="Labutti K."/>
            <person name="Salamov A."/>
            <person name="Andreopoulos B."/>
            <person name="Baker S."/>
            <person name="Barry K."/>
            <person name="Bills G."/>
            <person name="Bluhm B."/>
            <person name="Cannon C."/>
            <person name="Castanera R."/>
            <person name="Culley D."/>
            <person name="Daum C."/>
            <person name="Ezra D."/>
            <person name="Gonzalez J."/>
            <person name="Henrissat B."/>
            <person name="Kuo A."/>
            <person name="Liang C."/>
            <person name="Lipzen A."/>
            <person name="Lutzoni F."/>
            <person name="Magnuson J."/>
            <person name="Mondo S."/>
            <person name="Nolan M."/>
            <person name="Ohm R."/>
            <person name="Pangilinan J."/>
            <person name="Park H.-J."/>
            <person name="Ramirez L."/>
            <person name="Alfaro M."/>
            <person name="Sun H."/>
            <person name="Tritt A."/>
            <person name="Yoshinaga Y."/>
            <person name="Zwiers L.-H."/>
            <person name="Turgeon B."/>
            <person name="Goodwin S."/>
            <person name="Spatafora J."/>
            <person name="Crous P."/>
            <person name="Grigoriev I."/>
        </authorList>
    </citation>
    <scope>NUCLEOTIDE SEQUENCE</scope>
    <source>
        <strain evidence="1 3">CBS 304.34</strain>
    </source>
</reference>
<accession>A0A6A6YFC3</accession>
<dbReference type="EMBL" id="MU003705">
    <property type="protein sequence ID" value="KAF2807233.1"/>
    <property type="molecule type" value="Genomic_DNA"/>
</dbReference>
<reference evidence="3" key="3">
    <citation type="submission" date="2025-04" db="UniProtKB">
        <authorList>
            <consortium name="RefSeq"/>
        </authorList>
    </citation>
    <scope>IDENTIFICATION</scope>
    <source>
        <strain evidence="3">CBS 304.34</strain>
    </source>
</reference>
<dbReference type="RefSeq" id="XP_033574197.1">
    <property type="nucleotide sequence ID" value="XM_033728883.1"/>
</dbReference>
<evidence type="ECO:0000313" key="1">
    <source>
        <dbReference type="EMBL" id="KAF2807233.1"/>
    </source>
</evidence>
<dbReference type="AlphaFoldDB" id="A0A6A6YFC3"/>
<gene>
    <name evidence="1 3" type="ORF">BDZ99DRAFT_76660</name>
</gene>
<organism evidence="1">
    <name type="scientific">Mytilinidion resinicola</name>
    <dbReference type="NCBI Taxonomy" id="574789"/>
    <lineage>
        <taxon>Eukaryota</taxon>
        <taxon>Fungi</taxon>
        <taxon>Dikarya</taxon>
        <taxon>Ascomycota</taxon>
        <taxon>Pezizomycotina</taxon>
        <taxon>Dothideomycetes</taxon>
        <taxon>Pleosporomycetidae</taxon>
        <taxon>Mytilinidiales</taxon>
        <taxon>Mytilinidiaceae</taxon>
        <taxon>Mytilinidion</taxon>
    </lineage>
</organism>
<proteinExistence type="predicted"/>
<sequence>MRAEAMRPRGVATQELGLTSPDFATTRFGGHRRIHGHIAAVGWPRRPLPDRHTAKPSTSPIFQVVTVGRNSPKLLKSSRPSSSSLLALGADDIAKGISRTWLCTASSCSATCIRLDHARPVALRRARRLYEAAMRQSVKRASLGRPAKGLPGDGRALCPC</sequence>
<protein>
    <submittedName>
        <fullName evidence="1 3">Uncharacterized protein</fullName>
    </submittedName>
</protein>
<dbReference type="Proteomes" id="UP000504636">
    <property type="component" value="Unplaced"/>
</dbReference>